<dbReference type="STRING" id="1004.SAMN05661012_06709"/>
<keyword evidence="5" id="KW-1185">Reference proteome</keyword>
<evidence type="ECO:0000313" key="1">
    <source>
        <dbReference type="EMBL" id="SFW90982.1"/>
    </source>
</evidence>
<dbReference type="RefSeq" id="WP_072366735.1">
    <property type="nucleotide sequence ID" value="NZ_CP139972.1"/>
</dbReference>
<reference evidence="2 5" key="2">
    <citation type="submission" date="2023-11" db="EMBL/GenBank/DDBJ databases">
        <title>MicrobeMod: A computational toolkit for identifying prokaryotic methylation and restriction-modification with nanopore sequencing.</title>
        <authorList>
            <person name="Crits-Christoph A."/>
            <person name="Kang S.C."/>
            <person name="Lee H."/>
            <person name="Ostrov N."/>
        </authorList>
    </citation>
    <scope>NUCLEOTIDE SEQUENCE [LARGE SCALE GENOMIC DNA]</scope>
    <source>
        <strain evidence="2 5">ATCC 23090</strain>
    </source>
</reference>
<dbReference type="Proteomes" id="UP001326715">
    <property type="component" value="Chromosome"/>
</dbReference>
<evidence type="ECO:0000313" key="3">
    <source>
        <dbReference type="EMBL" id="WQG93015.1"/>
    </source>
</evidence>
<dbReference type="GO" id="GO:0003676">
    <property type="term" value="F:nucleic acid binding"/>
    <property type="evidence" value="ECO:0007669"/>
    <property type="project" value="InterPro"/>
</dbReference>
<dbReference type="Proteomes" id="UP000183788">
    <property type="component" value="Unassembled WGS sequence"/>
</dbReference>
<organism evidence="1 4">
    <name type="scientific">Chitinophaga sancti</name>
    <dbReference type="NCBI Taxonomy" id="1004"/>
    <lineage>
        <taxon>Bacteria</taxon>
        <taxon>Pseudomonadati</taxon>
        <taxon>Bacteroidota</taxon>
        <taxon>Chitinophagia</taxon>
        <taxon>Chitinophagales</taxon>
        <taxon>Chitinophagaceae</taxon>
        <taxon>Chitinophaga</taxon>
    </lineage>
</organism>
<evidence type="ECO:0000313" key="4">
    <source>
        <dbReference type="Proteomes" id="UP000183788"/>
    </source>
</evidence>
<dbReference type="EMBL" id="CP140154">
    <property type="protein sequence ID" value="WQG92659.1"/>
    <property type="molecule type" value="Genomic_DNA"/>
</dbReference>
<dbReference type="InterPro" id="IPR011856">
    <property type="entry name" value="tRNA_endonuc-like_dom_sf"/>
</dbReference>
<proteinExistence type="predicted"/>
<reference evidence="1 4" key="1">
    <citation type="submission" date="2016-11" db="EMBL/GenBank/DDBJ databases">
        <authorList>
            <person name="Jaros S."/>
            <person name="Januszkiewicz K."/>
            <person name="Wedrychowicz H."/>
        </authorList>
    </citation>
    <scope>NUCLEOTIDE SEQUENCE [LARGE SCALE GENOMIC DNA]</scope>
    <source>
        <strain evidence="1 4">DSM 784</strain>
    </source>
</reference>
<protein>
    <recommendedName>
        <fullName evidence="6">Restriction endonuclease</fullName>
    </recommendedName>
</protein>
<dbReference type="EMBL" id="FPIZ01000059">
    <property type="protein sequence ID" value="SFW90982.1"/>
    <property type="molecule type" value="Genomic_DNA"/>
</dbReference>
<dbReference type="OrthoDB" id="8421503at2"/>
<accession>A0A1K1T389</accession>
<evidence type="ECO:0008006" key="6">
    <source>
        <dbReference type="Google" id="ProtNLM"/>
    </source>
</evidence>
<name>A0A1K1T389_9BACT</name>
<dbReference type="EMBL" id="CP140154">
    <property type="protein sequence ID" value="WQG93015.1"/>
    <property type="molecule type" value="Genomic_DNA"/>
</dbReference>
<sequence>MSANFHQDLLLGRTIESQLATIFEAAGYTTINTRDKEDFPDYDLIVTHPDGTTSTVEVKYDKMASQTGNAAVEYQKLKDNKIIPSGIFVCKADFIAYKFTNDTNFYFIPPADLKSLINKKKYSRTVNGGDDKRSVLALFNLSYFKSQCEKVNLQVLKSIG</sequence>
<dbReference type="AlphaFoldDB" id="A0A1K1T389"/>
<dbReference type="Gene3D" id="3.40.1350.10">
    <property type="match status" value="1"/>
</dbReference>
<gene>
    <name evidence="1" type="ORF">SAMN05661012_06709</name>
    <name evidence="2" type="ORF">SR876_14165</name>
    <name evidence="3" type="ORF">SR876_15955</name>
</gene>
<evidence type="ECO:0000313" key="5">
    <source>
        <dbReference type="Proteomes" id="UP001326715"/>
    </source>
</evidence>
<evidence type="ECO:0000313" key="2">
    <source>
        <dbReference type="EMBL" id="WQG92659.1"/>
    </source>
</evidence>